<dbReference type="SUPFAM" id="SSF56059">
    <property type="entry name" value="Glutathione synthetase ATP-binding domain-like"/>
    <property type="match status" value="1"/>
</dbReference>
<dbReference type="PANTHER" id="PTHR21621">
    <property type="entry name" value="RIBOSOMAL PROTEIN S6 MODIFICATION PROTEIN"/>
    <property type="match status" value="1"/>
</dbReference>
<proteinExistence type="predicted"/>
<evidence type="ECO:0000256" key="4">
    <source>
        <dbReference type="PROSITE-ProRule" id="PRU00409"/>
    </source>
</evidence>
<evidence type="ECO:0000313" key="6">
    <source>
        <dbReference type="EMBL" id="KPL55763.1"/>
    </source>
</evidence>
<dbReference type="EMBL" id="LJYW01000001">
    <property type="protein sequence ID" value="KPL55763.1"/>
    <property type="molecule type" value="Genomic_DNA"/>
</dbReference>
<dbReference type="STRING" id="665126.ABB55_09055"/>
<evidence type="ECO:0000256" key="2">
    <source>
        <dbReference type="ARBA" id="ARBA00022741"/>
    </source>
</evidence>
<dbReference type="GO" id="GO:0005737">
    <property type="term" value="C:cytoplasm"/>
    <property type="evidence" value="ECO:0007669"/>
    <property type="project" value="TreeGrafter"/>
</dbReference>
<evidence type="ECO:0000256" key="3">
    <source>
        <dbReference type="ARBA" id="ARBA00022840"/>
    </source>
</evidence>
<keyword evidence="3 4" id="KW-0067">ATP-binding</keyword>
<dbReference type="InterPro" id="IPR004666">
    <property type="entry name" value="Rp_bS6_RimK/Lys_biosynth_LsyX"/>
</dbReference>
<feature type="domain" description="ATP-grasp" evidence="5">
    <location>
        <begin position="105"/>
        <end position="284"/>
    </location>
</feature>
<evidence type="ECO:0000313" key="7">
    <source>
        <dbReference type="Proteomes" id="UP000048984"/>
    </source>
</evidence>
<dbReference type="Gene3D" id="3.30.1490.20">
    <property type="entry name" value="ATP-grasp fold, A domain"/>
    <property type="match status" value="1"/>
</dbReference>
<dbReference type="Gene3D" id="3.40.50.20">
    <property type="match status" value="1"/>
</dbReference>
<dbReference type="GO" id="GO:0046872">
    <property type="term" value="F:metal ion binding"/>
    <property type="evidence" value="ECO:0007669"/>
    <property type="project" value="UniProtKB-KW"/>
</dbReference>
<name>A0A0P6W9D2_9HYPH</name>
<sequence>MVVFADGRDSHVRGLVAGFAVAGRDSLIVPLERVTIATGGAGDPVRIPGLDGRLPRAAFVRTISAGSFEAVTVRLGILHALVAAGCTVWNRPRAIEACVDKSMTSLMIARAGLPTPATWVTESRETAAAILAELGGPLVLKPLFGAQGKGLALVRAAADLPPPEAVAGLYYLQRFVGPSEGGFRDHRVLVSGGRVIAAMRRHGETWITNVHQGGRPEAWAADPAATELALAAAQAVGADLAGVDLIEDGTGGYMVLEVNSMPAWTGLQSVTAIDIAGRIAADLMAAAFGDAARP</sequence>
<reference evidence="6 7" key="1">
    <citation type="submission" date="2015-09" db="EMBL/GenBank/DDBJ databases">
        <authorList>
            <person name="Jackson K.R."/>
            <person name="Lunt B.L."/>
            <person name="Fisher J.N.B."/>
            <person name="Gardner A.V."/>
            <person name="Bailey M.E."/>
            <person name="Deus L.M."/>
            <person name="Earl A.S."/>
            <person name="Gibby P.D."/>
            <person name="Hartmann K.A."/>
            <person name="Liu J.E."/>
            <person name="Manci A.M."/>
            <person name="Nielsen D.A."/>
            <person name="Solomon M.B."/>
            <person name="Breakwell D.P."/>
            <person name="Burnett S.H."/>
            <person name="Grose J.H."/>
        </authorList>
    </citation>
    <scope>NUCLEOTIDE SEQUENCE [LARGE SCALE GENOMIC DNA]</scope>
    <source>
        <strain evidence="6 7">16</strain>
    </source>
</reference>
<gene>
    <name evidence="6" type="ORF">ABB55_09055</name>
</gene>
<dbReference type="GO" id="GO:0005524">
    <property type="term" value="F:ATP binding"/>
    <property type="evidence" value="ECO:0007669"/>
    <property type="project" value="UniProtKB-UniRule"/>
</dbReference>
<dbReference type="Pfam" id="PF08443">
    <property type="entry name" value="RimK"/>
    <property type="match status" value="1"/>
</dbReference>
<dbReference type="InterPro" id="IPR011761">
    <property type="entry name" value="ATP-grasp"/>
</dbReference>
<reference evidence="6 7" key="2">
    <citation type="submission" date="2015-10" db="EMBL/GenBank/DDBJ databases">
        <title>Draft Genome Sequence of Prosthecomicrobium hirschii ATCC 27832.</title>
        <authorList>
            <person name="Daniel J."/>
            <person name="Givan S.A."/>
            <person name="Brun Y.V."/>
            <person name="Brown P.J."/>
        </authorList>
    </citation>
    <scope>NUCLEOTIDE SEQUENCE [LARGE SCALE GENOMIC DNA]</scope>
    <source>
        <strain evidence="6 7">16</strain>
    </source>
</reference>
<keyword evidence="2 4" id="KW-0547">Nucleotide-binding</keyword>
<evidence type="ECO:0000259" key="5">
    <source>
        <dbReference type="PROSITE" id="PS50975"/>
    </source>
</evidence>
<dbReference type="PROSITE" id="PS50975">
    <property type="entry name" value="ATP_GRASP"/>
    <property type="match status" value="1"/>
</dbReference>
<keyword evidence="7" id="KW-1185">Reference proteome</keyword>
<dbReference type="Gene3D" id="3.30.470.20">
    <property type="entry name" value="ATP-grasp fold, B domain"/>
    <property type="match status" value="1"/>
</dbReference>
<dbReference type="PANTHER" id="PTHR21621:SF0">
    <property type="entry name" value="BETA-CITRYLGLUTAMATE SYNTHASE B-RELATED"/>
    <property type="match status" value="1"/>
</dbReference>
<dbReference type="GO" id="GO:0016879">
    <property type="term" value="F:ligase activity, forming carbon-nitrogen bonds"/>
    <property type="evidence" value="ECO:0007669"/>
    <property type="project" value="TreeGrafter"/>
</dbReference>
<dbReference type="InterPro" id="IPR013651">
    <property type="entry name" value="ATP-grasp_RimK-type"/>
</dbReference>
<keyword evidence="1" id="KW-0479">Metal-binding</keyword>
<protein>
    <recommendedName>
        <fullName evidence="5">ATP-grasp domain-containing protein</fullName>
    </recommendedName>
</protein>
<evidence type="ECO:0000256" key="1">
    <source>
        <dbReference type="ARBA" id="ARBA00022723"/>
    </source>
</evidence>
<dbReference type="Proteomes" id="UP000048984">
    <property type="component" value="Unassembled WGS sequence"/>
</dbReference>
<dbReference type="AlphaFoldDB" id="A0A0P6W9D2"/>
<comment type="caution">
    <text evidence="6">The sequence shown here is derived from an EMBL/GenBank/DDBJ whole genome shotgun (WGS) entry which is preliminary data.</text>
</comment>
<organism evidence="6 7">
    <name type="scientific">Prosthecodimorpha hirschii</name>
    <dbReference type="NCBI Taxonomy" id="665126"/>
    <lineage>
        <taxon>Bacteria</taxon>
        <taxon>Pseudomonadati</taxon>
        <taxon>Pseudomonadota</taxon>
        <taxon>Alphaproteobacteria</taxon>
        <taxon>Hyphomicrobiales</taxon>
        <taxon>Ancalomicrobiaceae</taxon>
        <taxon>Prosthecodimorpha</taxon>
    </lineage>
</organism>
<dbReference type="NCBIfam" id="TIGR00768">
    <property type="entry name" value="rimK_fam"/>
    <property type="match status" value="1"/>
</dbReference>
<accession>A0A0P6W9D2</accession>
<dbReference type="InterPro" id="IPR013815">
    <property type="entry name" value="ATP_grasp_subdomain_1"/>
</dbReference>